<dbReference type="Gene3D" id="3.30.70.3450">
    <property type="match status" value="1"/>
</dbReference>
<evidence type="ECO:0000256" key="3">
    <source>
        <dbReference type="ARBA" id="ARBA00008000"/>
    </source>
</evidence>
<organism evidence="15 16">
    <name type="scientific">Cryptotermes secundus</name>
    <dbReference type="NCBI Taxonomy" id="105785"/>
    <lineage>
        <taxon>Eukaryota</taxon>
        <taxon>Metazoa</taxon>
        <taxon>Ecdysozoa</taxon>
        <taxon>Arthropoda</taxon>
        <taxon>Hexapoda</taxon>
        <taxon>Insecta</taxon>
        <taxon>Pterygota</taxon>
        <taxon>Neoptera</taxon>
        <taxon>Polyneoptera</taxon>
        <taxon>Dictyoptera</taxon>
        <taxon>Blattodea</taxon>
        <taxon>Blattoidea</taxon>
        <taxon>Termitoidae</taxon>
        <taxon>Kalotermitidae</taxon>
        <taxon>Cryptotermitinae</taxon>
        <taxon>Cryptotermes</taxon>
    </lineage>
</organism>
<evidence type="ECO:0000256" key="2">
    <source>
        <dbReference type="ARBA" id="ARBA00004670"/>
    </source>
</evidence>
<proteinExistence type="inferred from homology"/>
<dbReference type="InterPro" id="IPR016166">
    <property type="entry name" value="FAD-bd_PCMH"/>
</dbReference>
<accession>A0A2J7Q516</accession>
<dbReference type="AlphaFoldDB" id="A0A2J7Q516"/>
<gene>
    <name evidence="15" type="primary">ADPS_1</name>
    <name evidence="15" type="ORF">B7P43_G02504</name>
</gene>
<dbReference type="PROSITE" id="PS51387">
    <property type="entry name" value="FAD_PCMH"/>
    <property type="match status" value="1"/>
</dbReference>
<dbReference type="InterPro" id="IPR006094">
    <property type="entry name" value="Oxid_FAD_bind_N"/>
</dbReference>
<keyword evidence="8 13" id="KW-0576">Peroxisome</keyword>
<keyword evidence="7 11" id="KW-0274">FAD</keyword>
<feature type="active site" description="Proton donor/acceptor" evidence="9">
    <location>
        <position position="314"/>
    </location>
</feature>
<evidence type="ECO:0000256" key="13">
    <source>
        <dbReference type="RuleBase" id="RU363113"/>
    </source>
</evidence>
<dbReference type="InterPro" id="IPR016164">
    <property type="entry name" value="FAD-linked_Oxase-like_C"/>
</dbReference>
<evidence type="ECO:0000256" key="7">
    <source>
        <dbReference type="ARBA" id="ARBA00022827"/>
    </source>
</evidence>
<comment type="caution">
    <text evidence="15">The sequence shown here is derived from an EMBL/GenBank/DDBJ whole genome shotgun (WGS) entry which is preliminary data.</text>
</comment>
<comment type="similarity">
    <text evidence="3 13">Belongs to the FAD-binding oxidoreductase/transferase type 4 family.</text>
</comment>
<dbReference type="PANTHER" id="PTHR46568">
    <property type="entry name" value="ALKYLDIHYDROXYACETONEPHOSPHATE SYNTHASE, PEROXISOMAL"/>
    <property type="match status" value="1"/>
</dbReference>
<keyword evidence="16" id="KW-1185">Reference proteome</keyword>
<comment type="function">
    <text evidence="13">Catalyzes the exchange of an acyl for a long-chain alkyl group and the formation of the ether bond in the biosynthesis of ether phospholipids.</text>
</comment>
<evidence type="ECO:0000259" key="14">
    <source>
        <dbReference type="PROSITE" id="PS51387"/>
    </source>
</evidence>
<dbReference type="Gene3D" id="1.10.45.10">
    <property type="entry name" value="Vanillyl-alcohol Oxidase, Chain A, domain 4"/>
    <property type="match status" value="1"/>
</dbReference>
<dbReference type="InterPro" id="IPR036318">
    <property type="entry name" value="FAD-bd_PCMH-like_sf"/>
</dbReference>
<protein>
    <recommendedName>
        <fullName evidence="5 13">Alkylglycerone-phosphate synthase</fullName>
        <shortName evidence="13">Alkyl-DHAP synthase</shortName>
        <ecNumber evidence="5 13">2.5.1.26</ecNumber>
    </recommendedName>
</protein>
<comment type="subcellular location">
    <subcellularLocation>
        <location evidence="1 13">Peroxisome</location>
    </subcellularLocation>
</comment>
<dbReference type="GO" id="GO:0008611">
    <property type="term" value="P:ether lipid biosynthetic process"/>
    <property type="evidence" value="ECO:0007669"/>
    <property type="project" value="UniProtKB-UniPathway"/>
</dbReference>
<comment type="catalytic activity">
    <reaction evidence="13">
        <text>a long chain fatty alcohol + a 1-acylglycerone 3-phosphate = a 1-O-alkylglycerone 3-phosphate + a long-chain fatty acid + H(+)</text>
        <dbReference type="Rhea" id="RHEA:36171"/>
        <dbReference type="ChEBI" id="CHEBI:15378"/>
        <dbReference type="ChEBI" id="CHEBI:17135"/>
        <dbReference type="ChEBI" id="CHEBI:57534"/>
        <dbReference type="ChEBI" id="CHEBI:57560"/>
        <dbReference type="ChEBI" id="CHEBI:73315"/>
        <dbReference type="EC" id="2.5.1.26"/>
    </reaction>
</comment>
<comment type="cofactor">
    <cofactor evidence="11 13">
        <name>FAD</name>
        <dbReference type="ChEBI" id="CHEBI:57692"/>
    </cofactor>
</comment>
<dbReference type="Proteomes" id="UP000235965">
    <property type="component" value="Unassembled WGS sequence"/>
</dbReference>
<evidence type="ECO:0000256" key="4">
    <source>
        <dbReference type="ARBA" id="ARBA00011738"/>
    </source>
</evidence>
<keyword evidence="13" id="KW-0808">Transferase</keyword>
<feature type="binding site" evidence="11">
    <location>
        <begin position="54"/>
        <end position="57"/>
    </location>
    <ligand>
        <name>FAD</name>
        <dbReference type="ChEBI" id="CHEBI:57692"/>
    </ligand>
</feature>
<evidence type="ECO:0000256" key="11">
    <source>
        <dbReference type="PIRSR" id="PIRSR625650-3"/>
    </source>
</evidence>
<evidence type="ECO:0000256" key="6">
    <source>
        <dbReference type="ARBA" id="ARBA00022630"/>
    </source>
</evidence>
<dbReference type="Pfam" id="PF02913">
    <property type="entry name" value="FAD-oxidase_C"/>
    <property type="match status" value="1"/>
</dbReference>
<sequence length="398" mass="44590">MNRILWLDQENLVACCEAGIVGQDLERELGQQGFTSGHEPDSYEFSSLGGWVATRASGMKKNVYGNIEDLLVHVRMVTPSGVLEKSCQVPRMSCGPDFNHVILGSEGTLGVITEVIIKVRPLPQCKKYGSIAFPNFESGLLSMREVAKQRCQPASIRLMDNEQFKFGQSLRPVPGYFGLLLDGLKKIYITKIKGFDVNQMCVTTLVFEGDPKDVEHQEKKIYDIAAQYGGIPAGEANGERGYMLTFVIAYIRDLAMEYNIVGESFETSVSWDRTLSLCNNVKHRLKKECEAAGIRHFMISCRVTQTYDVGSCVYFYFGFKWNGVGNPVTTYEHLEELARDEILASGGSLSHHHGVGKLRMRWFPSQVSKLGVELYRATKRQLDPKNIFANGNISKQNL</sequence>
<dbReference type="OrthoDB" id="7786253at2759"/>
<dbReference type="EC" id="2.5.1.26" evidence="5 13"/>
<comment type="subunit">
    <text evidence="4 13">Homodimer.</text>
</comment>
<evidence type="ECO:0000256" key="12">
    <source>
        <dbReference type="PIRSR" id="PIRSR625650-4"/>
    </source>
</evidence>
<evidence type="ECO:0000313" key="15">
    <source>
        <dbReference type="EMBL" id="PNF23666.1"/>
    </source>
</evidence>
<comment type="pathway">
    <text evidence="2 13">Glycerolipid metabolism; ether lipid biosynthesis.</text>
</comment>
<dbReference type="Pfam" id="PF01565">
    <property type="entry name" value="FAD_binding_4"/>
    <property type="match status" value="1"/>
</dbReference>
<feature type="binding site" evidence="10">
    <location>
        <position position="252"/>
    </location>
    <ligand>
        <name>substrate</name>
    </ligand>
</feature>
<keyword evidence="6 13" id="KW-0285">Flavoprotein</keyword>
<name>A0A2J7Q516_9NEOP</name>
<keyword evidence="13" id="KW-0443">Lipid metabolism</keyword>
<evidence type="ECO:0000256" key="1">
    <source>
        <dbReference type="ARBA" id="ARBA00004275"/>
    </source>
</evidence>
<evidence type="ECO:0000256" key="9">
    <source>
        <dbReference type="PIRSR" id="PIRSR625650-1"/>
    </source>
</evidence>
<dbReference type="SUPFAM" id="SSF56176">
    <property type="entry name" value="FAD-binding/transporter-associated domain-like"/>
    <property type="match status" value="1"/>
</dbReference>
<reference evidence="15 16" key="1">
    <citation type="submission" date="2017-12" db="EMBL/GenBank/DDBJ databases">
        <title>Hemimetabolous genomes reveal molecular basis of termite eusociality.</title>
        <authorList>
            <person name="Harrison M.C."/>
            <person name="Jongepier E."/>
            <person name="Robertson H.M."/>
            <person name="Arning N."/>
            <person name="Bitard-Feildel T."/>
            <person name="Chao H."/>
            <person name="Childers C.P."/>
            <person name="Dinh H."/>
            <person name="Doddapaneni H."/>
            <person name="Dugan S."/>
            <person name="Gowin J."/>
            <person name="Greiner C."/>
            <person name="Han Y."/>
            <person name="Hu H."/>
            <person name="Hughes D.S.T."/>
            <person name="Huylmans A.-K."/>
            <person name="Kemena C."/>
            <person name="Kremer L.P.M."/>
            <person name="Lee S.L."/>
            <person name="Lopez-Ezquerra A."/>
            <person name="Mallet L."/>
            <person name="Monroy-Kuhn J.M."/>
            <person name="Moser A."/>
            <person name="Murali S.C."/>
            <person name="Muzny D.M."/>
            <person name="Otani S."/>
            <person name="Piulachs M.-D."/>
            <person name="Poelchau M."/>
            <person name="Qu J."/>
            <person name="Schaub F."/>
            <person name="Wada-Katsumata A."/>
            <person name="Worley K.C."/>
            <person name="Xie Q."/>
            <person name="Ylla G."/>
            <person name="Poulsen M."/>
            <person name="Gibbs R.A."/>
            <person name="Schal C."/>
            <person name="Richards S."/>
            <person name="Belles X."/>
            <person name="Korb J."/>
            <person name="Bornberg-Bauer E."/>
        </authorList>
    </citation>
    <scope>NUCLEOTIDE SEQUENCE [LARGE SCALE GENOMIC DNA]</scope>
    <source>
        <tissue evidence="15">Whole body</tissue>
    </source>
</reference>
<evidence type="ECO:0000256" key="10">
    <source>
        <dbReference type="PIRSR" id="PIRSR625650-2"/>
    </source>
</evidence>
<feature type="site" description="Important for enzyme activity" evidence="12">
    <location>
        <position position="157"/>
    </location>
</feature>
<evidence type="ECO:0000256" key="5">
    <source>
        <dbReference type="ARBA" id="ARBA00012385"/>
    </source>
</evidence>
<dbReference type="GO" id="GO:0008609">
    <property type="term" value="F:alkylglycerone-phosphate synthase activity"/>
    <property type="evidence" value="ECO:0007669"/>
    <property type="project" value="UniProtKB-EC"/>
</dbReference>
<dbReference type="UniPathway" id="UPA00781"/>
<dbReference type="Gene3D" id="3.30.300.330">
    <property type="match status" value="1"/>
</dbReference>
<dbReference type="Gene3D" id="3.30.465.10">
    <property type="match status" value="1"/>
</dbReference>
<evidence type="ECO:0000256" key="8">
    <source>
        <dbReference type="ARBA" id="ARBA00023140"/>
    </source>
</evidence>
<dbReference type="InterPro" id="IPR016171">
    <property type="entry name" value="Vanillyl_alc_oxidase_C-sub2"/>
</dbReference>
<dbReference type="SUPFAM" id="SSF55103">
    <property type="entry name" value="FAD-linked oxidases, C-terminal domain"/>
    <property type="match status" value="1"/>
</dbReference>
<feature type="domain" description="FAD-binding PCMH-type" evidence="14">
    <location>
        <begin position="1"/>
        <end position="122"/>
    </location>
</feature>
<dbReference type="GO" id="GO:0071949">
    <property type="term" value="F:FAD binding"/>
    <property type="evidence" value="ECO:0007669"/>
    <property type="project" value="InterPro"/>
</dbReference>
<feature type="binding site" evidence="11">
    <location>
        <begin position="106"/>
        <end position="112"/>
    </location>
    <ligand>
        <name>FAD</name>
        <dbReference type="ChEBI" id="CHEBI:57692"/>
    </ligand>
</feature>
<keyword evidence="13" id="KW-0444">Lipid biosynthesis</keyword>
<evidence type="ECO:0000313" key="16">
    <source>
        <dbReference type="Proteomes" id="UP000235965"/>
    </source>
</evidence>
<dbReference type="GO" id="GO:0005777">
    <property type="term" value="C:peroxisome"/>
    <property type="evidence" value="ECO:0007669"/>
    <property type="project" value="UniProtKB-SubCell"/>
</dbReference>
<dbReference type="PANTHER" id="PTHR46568:SF1">
    <property type="entry name" value="ALKYLDIHYDROXYACETONEPHOSPHATE SYNTHASE, PEROXISOMAL"/>
    <property type="match status" value="1"/>
</dbReference>
<dbReference type="InterPro" id="IPR004113">
    <property type="entry name" value="FAD-bd_oxidored_4_C"/>
</dbReference>
<dbReference type="EMBL" id="NEVH01018372">
    <property type="protein sequence ID" value="PNF23666.1"/>
    <property type="molecule type" value="Genomic_DNA"/>
</dbReference>
<dbReference type="InterPro" id="IPR025650">
    <property type="entry name" value="Alkyl-DHAP_Synthase"/>
</dbReference>
<dbReference type="InterPro" id="IPR016169">
    <property type="entry name" value="FAD-bd_PCMH_sub2"/>
</dbReference>